<organism evidence="3 4">
    <name type="scientific">Paenibacillus etheri</name>
    <dbReference type="NCBI Taxonomy" id="1306852"/>
    <lineage>
        <taxon>Bacteria</taxon>
        <taxon>Bacillati</taxon>
        <taxon>Bacillota</taxon>
        <taxon>Bacilli</taxon>
        <taxon>Bacillales</taxon>
        <taxon>Paenibacillaceae</taxon>
        <taxon>Paenibacillus</taxon>
    </lineage>
</organism>
<dbReference type="Gene3D" id="3.40.50.150">
    <property type="entry name" value="Vaccinia Virus protein VP39"/>
    <property type="match status" value="1"/>
</dbReference>
<accession>A0A0W1AR80</accession>
<comment type="caution">
    <text evidence="3">The sequence shown here is derived from an EMBL/GenBank/DDBJ whole genome shotgun (WGS) entry which is preliminary data.</text>
</comment>
<dbReference type="RefSeq" id="WP_060625869.1">
    <property type="nucleotide sequence ID" value="NZ_LCZJ02000037.1"/>
</dbReference>
<feature type="coiled-coil region" evidence="1">
    <location>
        <begin position="695"/>
        <end position="764"/>
    </location>
</feature>
<dbReference type="EMBL" id="LCZJ02000037">
    <property type="protein sequence ID" value="KTD83774.1"/>
    <property type="molecule type" value="Genomic_DNA"/>
</dbReference>
<dbReference type="OrthoDB" id="525353at2"/>
<evidence type="ECO:0000256" key="1">
    <source>
        <dbReference type="SAM" id="Coils"/>
    </source>
</evidence>
<reference evidence="3 4" key="1">
    <citation type="journal article" date="2015" name="Int. Biodeterior. Biodegradation">
        <title>Physiological and genetic screening methods for the isolation of methyl tert-butyl ether-degrading bacteria for bioremediation purposes.</title>
        <authorList>
            <person name="Guisado I.M."/>
            <person name="Purswani J."/>
            <person name="Gonzalez Lopez J."/>
            <person name="Pozo C."/>
        </authorList>
    </citation>
    <scope>NUCLEOTIDE SEQUENCE [LARGE SCALE GENOMIC DNA]</scope>
    <source>
        <strain evidence="3 4">SH7</strain>
    </source>
</reference>
<dbReference type="SUPFAM" id="SSF53335">
    <property type="entry name" value="S-adenosyl-L-methionine-dependent methyltransferases"/>
    <property type="match status" value="1"/>
</dbReference>
<evidence type="ECO:0000259" key="2">
    <source>
        <dbReference type="Pfam" id="PF08242"/>
    </source>
</evidence>
<keyword evidence="1" id="KW-0175">Coiled coil</keyword>
<name>A0A0W1AR80_9BACL</name>
<dbReference type="Pfam" id="PF08242">
    <property type="entry name" value="Methyltransf_12"/>
    <property type="match status" value="1"/>
</dbReference>
<protein>
    <recommendedName>
        <fullName evidence="2">Methyltransferase type 12 domain-containing protein</fullName>
    </recommendedName>
</protein>
<dbReference type="CDD" id="cd02440">
    <property type="entry name" value="AdoMet_MTases"/>
    <property type="match status" value="1"/>
</dbReference>
<proteinExistence type="predicted"/>
<dbReference type="InterPro" id="IPR029063">
    <property type="entry name" value="SAM-dependent_MTases_sf"/>
</dbReference>
<evidence type="ECO:0000313" key="4">
    <source>
        <dbReference type="Proteomes" id="UP000054709"/>
    </source>
</evidence>
<dbReference type="InterPro" id="IPR013217">
    <property type="entry name" value="Methyltransf_12"/>
</dbReference>
<keyword evidence="4" id="KW-1185">Reference proteome</keyword>
<gene>
    <name evidence="3" type="ORF">UQ64_26725</name>
</gene>
<dbReference type="Proteomes" id="UP000054709">
    <property type="component" value="Unassembled WGS sequence"/>
</dbReference>
<sequence>MTKLNFDYYNPSMDEVYSDGSIELELLRKVKNKDFDWYNSKEWAIIYHLSHLRQNILNWYSFEKGCTILEIGAGCGAITGLLCEKASRVVAVELTKTRAEINYYRHQNIENLEIVVCDFQSLPPDWKFDYIIINGVLEYAAYMFTGNQPYNQFLKKAKQHLSSSGKMLLSIENRIGLKYISGFREDHTGEFFSGINNYNNNERVRTFTKGELTNLLNETNLSAIKFFYPYPDYKFPTEIFTDTTINGIVPSSSHFPLDMPRVKLFDENNLHKTLMDSNSMDIFANSFLVEISATQQIPTQIDYVKISANRSEEFRIFTYFDLNNNKVYKKGLNAKSQDHLKRMLHYSDYSYDSNQIKNATCYKEVDGISMLFYTIETLEDRLVSKCTDTNTGDFIHEIVKLRNALYEGIHPSDFTNNNDFVEIFSREKPEQKLHWSSNSNLDLISGNIFLEGDLYKVIDYEWHMPFQIPLEFTLWRTLKQFKDNHKDIIDRSIVDNFIYDTLNITRATEQCFFSWEENFIKNFVKIQDLYIFANDEIPVDLNAVSTRYLKDHSIESTLFYDHGAGFTDHDFERCVTTSTDTGFSVTFKDKSINNAEALRWDPLEGNPALIYIQSIETDGSIKEITAINAERVLNNSEYEFTTYDPQFLLQGDFTNATYIKINFTCEILDWTIGYQLQEKKMYVNNQKINELVNHKEISKINKKILEEKLEEVSTQLNVTVDSLTNSQNDLIETQKSLESVQKTLEINQNKLANTQEELNIKSNKLIEIHSHLKHHRIKSIVKILFFGEITRGE</sequence>
<feature type="domain" description="Methyltransferase type 12" evidence="2">
    <location>
        <begin position="69"/>
        <end position="166"/>
    </location>
</feature>
<evidence type="ECO:0000313" key="3">
    <source>
        <dbReference type="EMBL" id="KTD83774.1"/>
    </source>
</evidence>
<dbReference type="AlphaFoldDB" id="A0A0W1AR80"/>